<evidence type="ECO:0000313" key="2">
    <source>
        <dbReference type="Proteomes" id="UP000198596"/>
    </source>
</evidence>
<dbReference type="OrthoDB" id="1523398at2"/>
<accession>A0A1I2HDP6</accession>
<dbReference type="EMBL" id="FONQ01000013">
    <property type="protein sequence ID" value="SFF27678.1"/>
    <property type="molecule type" value="Genomic_DNA"/>
</dbReference>
<protein>
    <submittedName>
        <fullName evidence="1">Uncharacterized protein</fullName>
    </submittedName>
</protein>
<reference evidence="2" key="1">
    <citation type="submission" date="2016-10" db="EMBL/GenBank/DDBJ databases">
        <authorList>
            <person name="Varghese N."/>
            <person name="Submissions S."/>
        </authorList>
    </citation>
    <scope>NUCLEOTIDE SEQUENCE [LARGE SCALE GENOMIC DNA]</scope>
    <source>
        <strain evidence="2">CGMCC 1.9227</strain>
    </source>
</reference>
<dbReference type="AlphaFoldDB" id="A0A1I2HDP6"/>
<dbReference type="Gene3D" id="3.40.50.720">
    <property type="entry name" value="NAD(P)-binding Rossmann-like Domain"/>
    <property type="match status" value="1"/>
</dbReference>
<dbReference type="Proteomes" id="UP000198596">
    <property type="component" value="Unassembled WGS sequence"/>
</dbReference>
<evidence type="ECO:0000313" key="1">
    <source>
        <dbReference type="EMBL" id="SFF27678.1"/>
    </source>
</evidence>
<name>A0A1I2HDP6_9FLAO</name>
<keyword evidence="2" id="KW-1185">Reference proteome</keyword>
<dbReference type="RefSeq" id="WP_091206924.1">
    <property type="nucleotide sequence ID" value="NZ_FONQ01000013.1"/>
</dbReference>
<organism evidence="1 2">
    <name type="scientific">Flavobacterium xueshanense</name>
    <dbReference type="NCBI Taxonomy" id="935223"/>
    <lineage>
        <taxon>Bacteria</taxon>
        <taxon>Pseudomonadati</taxon>
        <taxon>Bacteroidota</taxon>
        <taxon>Flavobacteriia</taxon>
        <taxon>Flavobacteriales</taxon>
        <taxon>Flavobacteriaceae</taxon>
        <taxon>Flavobacterium</taxon>
    </lineage>
</organism>
<gene>
    <name evidence="1" type="ORF">SAMN04488131_11388</name>
</gene>
<proteinExistence type="predicted"/>
<sequence>MSNRRTFAVLGVSETKSIFLAKQIAKTNPVLLFDHDAVVVNEVHAQILLEYPKANAEMMICPTNASWEADIIILSNATGTDDNFIKKIRKVATGKIVVVLVNEKNTINFESTLDKLHHLFPFSKVVQSFESMDEVENSVLLKGNDEETLKTIWTLFTSIGLKASIAQT</sequence>
<dbReference type="STRING" id="935223.SAMN04488131_11388"/>